<comment type="similarity">
    <text evidence="1 2">Belongs to the UPF0301 (AlgH) family.</text>
</comment>
<dbReference type="SUPFAM" id="SSF143456">
    <property type="entry name" value="VC0467-like"/>
    <property type="match status" value="1"/>
</dbReference>
<sequence>MKNLQNQILIAMPSLEDGYFERSVTYICEHNENGAMGIVINQPLEMRVTDLLNQIKVPLDNKQINGDIPVYAGGPVSPERGFVLHKPQAQWQSSMQLAPDIMITTSRDLLESIGTEHQPDDYMICLGYAGWEKGQLEQELLDNAWLTIPADAELIYSTPIHLRWQRAAEVLGIATWQISNQVGHA</sequence>
<dbReference type="STRING" id="1328313.DS2_05740"/>
<evidence type="ECO:0000256" key="2">
    <source>
        <dbReference type="HAMAP-Rule" id="MF_00758"/>
    </source>
</evidence>
<dbReference type="OrthoDB" id="9807486at2"/>
<evidence type="ECO:0000256" key="1">
    <source>
        <dbReference type="ARBA" id="ARBA00009600"/>
    </source>
</evidence>
<name>W7QGK9_9ALTE</name>
<dbReference type="Gene3D" id="3.40.1740.10">
    <property type="entry name" value="VC0467-like"/>
    <property type="match status" value="1"/>
</dbReference>
<accession>W7QGK9</accession>
<dbReference type="PANTHER" id="PTHR30327">
    <property type="entry name" value="UNCHARACTERIZED PROTEIN YQGE"/>
    <property type="match status" value="1"/>
</dbReference>
<reference evidence="3 4" key="1">
    <citation type="journal article" date="2014" name="Genome Announc.">
        <title>Draft Genome Sequence of the Agar-Degrading Bacterium Catenovulum sp. Strain DS-2, Isolated from Intestines of Haliotis diversicolor.</title>
        <authorList>
            <person name="Shan D."/>
            <person name="Li X."/>
            <person name="Gu Z."/>
            <person name="Wei G."/>
            <person name="Gao Z."/>
            <person name="Shao Z."/>
        </authorList>
    </citation>
    <scope>NUCLEOTIDE SEQUENCE [LARGE SCALE GENOMIC DNA]</scope>
    <source>
        <strain evidence="3 4">DS-2</strain>
    </source>
</reference>
<keyword evidence="4" id="KW-1185">Reference proteome</keyword>
<dbReference type="eggNOG" id="COG1678">
    <property type="taxonomic scope" value="Bacteria"/>
</dbReference>
<gene>
    <name evidence="3" type="ORF">DS2_05740</name>
</gene>
<dbReference type="AlphaFoldDB" id="W7QGK9"/>
<protein>
    <recommendedName>
        <fullName evidence="2">UPF0301 protein DS2_05740</fullName>
    </recommendedName>
</protein>
<dbReference type="EMBL" id="ARZY01000007">
    <property type="protein sequence ID" value="EWH11046.1"/>
    <property type="molecule type" value="Genomic_DNA"/>
</dbReference>
<evidence type="ECO:0000313" key="3">
    <source>
        <dbReference type="EMBL" id="EWH11046.1"/>
    </source>
</evidence>
<evidence type="ECO:0000313" key="4">
    <source>
        <dbReference type="Proteomes" id="UP000019276"/>
    </source>
</evidence>
<proteinExistence type="inferred from homology"/>
<dbReference type="InterPro" id="IPR003774">
    <property type="entry name" value="AlgH-like"/>
</dbReference>
<comment type="caution">
    <text evidence="3">The sequence shown here is derived from an EMBL/GenBank/DDBJ whole genome shotgun (WGS) entry which is preliminary data.</text>
</comment>
<dbReference type="GO" id="GO:0005829">
    <property type="term" value="C:cytosol"/>
    <property type="evidence" value="ECO:0007669"/>
    <property type="project" value="TreeGrafter"/>
</dbReference>
<dbReference type="PATRIC" id="fig|1328313.3.peg.1183"/>
<dbReference type="Proteomes" id="UP000019276">
    <property type="component" value="Unassembled WGS sequence"/>
</dbReference>
<dbReference type="NCBIfam" id="NF001266">
    <property type="entry name" value="PRK00228.1-1"/>
    <property type="match status" value="1"/>
</dbReference>
<organism evidence="3 4">
    <name type="scientific">Catenovulum agarivorans DS-2</name>
    <dbReference type="NCBI Taxonomy" id="1328313"/>
    <lineage>
        <taxon>Bacteria</taxon>
        <taxon>Pseudomonadati</taxon>
        <taxon>Pseudomonadota</taxon>
        <taxon>Gammaproteobacteria</taxon>
        <taxon>Alteromonadales</taxon>
        <taxon>Alteromonadaceae</taxon>
        <taxon>Catenovulum</taxon>
    </lineage>
</organism>
<dbReference type="Pfam" id="PF02622">
    <property type="entry name" value="DUF179"/>
    <property type="match status" value="1"/>
</dbReference>
<dbReference type="PANTHER" id="PTHR30327:SF1">
    <property type="entry name" value="UPF0301 PROTEIN YQGE"/>
    <property type="match status" value="1"/>
</dbReference>
<dbReference type="HAMAP" id="MF_00758">
    <property type="entry name" value="UPF0301"/>
    <property type="match status" value="1"/>
</dbReference>
<dbReference type="RefSeq" id="WP_035013717.1">
    <property type="nucleotide sequence ID" value="NZ_ARZY01000007.1"/>
</dbReference>